<evidence type="ECO:0000256" key="2">
    <source>
        <dbReference type="SAM" id="Phobius"/>
    </source>
</evidence>
<organism evidence="3 4">
    <name type="scientific">Polychaeton citri CBS 116435</name>
    <dbReference type="NCBI Taxonomy" id="1314669"/>
    <lineage>
        <taxon>Eukaryota</taxon>
        <taxon>Fungi</taxon>
        <taxon>Dikarya</taxon>
        <taxon>Ascomycota</taxon>
        <taxon>Pezizomycotina</taxon>
        <taxon>Dothideomycetes</taxon>
        <taxon>Dothideomycetidae</taxon>
        <taxon>Capnodiales</taxon>
        <taxon>Capnodiaceae</taxon>
        <taxon>Polychaeton</taxon>
    </lineage>
</organism>
<dbReference type="OrthoDB" id="4770059at2759"/>
<keyword evidence="2" id="KW-0472">Membrane</keyword>
<keyword evidence="4" id="KW-1185">Reference proteome</keyword>
<feature type="transmembrane region" description="Helical" evidence="2">
    <location>
        <begin position="226"/>
        <end position="247"/>
    </location>
</feature>
<dbReference type="EMBL" id="MU003793">
    <property type="protein sequence ID" value="KAF2721106.1"/>
    <property type="molecule type" value="Genomic_DNA"/>
</dbReference>
<gene>
    <name evidence="3" type="ORF">K431DRAFT_346608</name>
</gene>
<dbReference type="Proteomes" id="UP000799441">
    <property type="component" value="Unassembled WGS sequence"/>
</dbReference>
<reference evidence="3" key="1">
    <citation type="journal article" date="2020" name="Stud. Mycol.">
        <title>101 Dothideomycetes genomes: a test case for predicting lifestyles and emergence of pathogens.</title>
        <authorList>
            <person name="Haridas S."/>
            <person name="Albert R."/>
            <person name="Binder M."/>
            <person name="Bloem J."/>
            <person name="Labutti K."/>
            <person name="Salamov A."/>
            <person name="Andreopoulos B."/>
            <person name="Baker S."/>
            <person name="Barry K."/>
            <person name="Bills G."/>
            <person name="Bluhm B."/>
            <person name="Cannon C."/>
            <person name="Castanera R."/>
            <person name="Culley D."/>
            <person name="Daum C."/>
            <person name="Ezra D."/>
            <person name="Gonzalez J."/>
            <person name="Henrissat B."/>
            <person name="Kuo A."/>
            <person name="Liang C."/>
            <person name="Lipzen A."/>
            <person name="Lutzoni F."/>
            <person name="Magnuson J."/>
            <person name="Mondo S."/>
            <person name="Nolan M."/>
            <person name="Ohm R."/>
            <person name="Pangilinan J."/>
            <person name="Park H.-J."/>
            <person name="Ramirez L."/>
            <person name="Alfaro M."/>
            <person name="Sun H."/>
            <person name="Tritt A."/>
            <person name="Yoshinaga Y."/>
            <person name="Zwiers L.-H."/>
            <person name="Turgeon B."/>
            <person name="Goodwin S."/>
            <person name="Spatafora J."/>
            <person name="Crous P."/>
            <person name="Grigoriev I."/>
        </authorList>
    </citation>
    <scope>NUCLEOTIDE SEQUENCE</scope>
    <source>
        <strain evidence="3">CBS 116435</strain>
    </source>
</reference>
<evidence type="ECO:0000256" key="1">
    <source>
        <dbReference type="SAM" id="MobiDB-lite"/>
    </source>
</evidence>
<accession>A0A9P4QA22</accession>
<proteinExistence type="predicted"/>
<evidence type="ECO:0008006" key="5">
    <source>
        <dbReference type="Google" id="ProtNLM"/>
    </source>
</evidence>
<evidence type="ECO:0000313" key="3">
    <source>
        <dbReference type="EMBL" id="KAF2721106.1"/>
    </source>
</evidence>
<feature type="compositionally biased region" description="Low complexity" evidence="1">
    <location>
        <begin position="257"/>
        <end position="268"/>
    </location>
</feature>
<keyword evidence="2" id="KW-1133">Transmembrane helix</keyword>
<name>A0A9P4QA22_9PEZI</name>
<dbReference type="AlphaFoldDB" id="A0A9P4QA22"/>
<feature type="region of interest" description="Disordered" evidence="1">
    <location>
        <begin position="193"/>
        <end position="219"/>
    </location>
</feature>
<keyword evidence="2" id="KW-0812">Transmembrane</keyword>
<evidence type="ECO:0000313" key="4">
    <source>
        <dbReference type="Proteomes" id="UP000799441"/>
    </source>
</evidence>
<protein>
    <recommendedName>
        <fullName evidence="5">Mid2 domain-containing protein</fullName>
    </recommendedName>
</protein>
<comment type="caution">
    <text evidence="3">The sequence shown here is derived from an EMBL/GenBank/DDBJ whole genome shotgun (WGS) entry which is preliminary data.</text>
</comment>
<feature type="compositionally biased region" description="Low complexity" evidence="1">
    <location>
        <begin position="193"/>
        <end position="215"/>
    </location>
</feature>
<sequence>MSYTTTIALTTVFTPPADCISKWTYEPEIWNSEPGGLLLQNEAYVSQDKTCFPSSFNNWGRAPSFIQLFSPGACPSGYSTVSNGISGATTTAVCCPNKFSYTATLSTVNAGSKSAEYYGCTSLYLGPTPTVVFAATNGTTSDLFGTSTGLETITSDILMWAQPITVAFQQKDLALFTTSASSTTATTAMITSTPNAQTSSSTPVTSQPPSSSPSSKGGSDLTGGDIAGIAIGAAAVLGIIIGLAIFFRRRNSVQLPTPQETQAAQAAPSENKYSWPQTGYPRDAYGDGHPVAAQQEQSFGTAKPEQQPLAELGNTHPRYELPNE</sequence>
<feature type="region of interest" description="Disordered" evidence="1">
    <location>
        <begin position="257"/>
        <end position="324"/>
    </location>
</feature>